<dbReference type="InterPro" id="IPR005829">
    <property type="entry name" value="Sugar_transporter_CS"/>
</dbReference>
<evidence type="ECO:0000313" key="8">
    <source>
        <dbReference type="EMBL" id="CAK1555140.1"/>
    </source>
</evidence>
<dbReference type="CDD" id="cd17317">
    <property type="entry name" value="MFS_SLC22"/>
    <property type="match status" value="1"/>
</dbReference>
<dbReference type="EMBL" id="CAVLEF010000280">
    <property type="protein sequence ID" value="CAK1555140.1"/>
    <property type="molecule type" value="Genomic_DNA"/>
</dbReference>
<evidence type="ECO:0000256" key="4">
    <source>
        <dbReference type="ARBA" id="ARBA00023136"/>
    </source>
</evidence>
<dbReference type="PROSITE" id="PS00216">
    <property type="entry name" value="SUGAR_TRANSPORT_1"/>
    <property type="match status" value="2"/>
</dbReference>
<keyword evidence="3 6" id="KW-1133">Transmembrane helix</keyword>
<evidence type="ECO:0000256" key="2">
    <source>
        <dbReference type="ARBA" id="ARBA00022692"/>
    </source>
</evidence>
<keyword evidence="4 6" id="KW-0472">Membrane</keyword>
<feature type="transmembrane region" description="Helical" evidence="6">
    <location>
        <begin position="315"/>
        <end position="336"/>
    </location>
</feature>
<gene>
    <name evidence="8" type="ORF">LNINA_LOCUS13977</name>
</gene>
<comment type="subcellular location">
    <subcellularLocation>
        <location evidence="1">Membrane</location>
        <topology evidence="1">Multi-pass membrane protein</topology>
    </subcellularLocation>
</comment>
<organism evidence="8 9">
    <name type="scientific">Leptosia nina</name>
    <dbReference type="NCBI Taxonomy" id="320188"/>
    <lineage>
        <taxon>Eukaryota</taxon>
        <taxon>Metazoa</taxon>
        <taxon>Ecdysozoa</taxon>
        <taxon>Arthropoda</taxon>
        <taxon>Hexapoda</taxon>
        <taxon>Insecta</taxon>
        <taxon>Pterygota</taxon>
        <taxon>Neoptera</taxon>
        <taxon>Endopterygota</taxon>
        <taxon>Lepidoptera</taxon>
        <taxon>Glossata</taxon>
        <taxon>Ditrysia</taxon>
        <taxon>Papilionoidea</taxon>
        <taxon>Pieridae</taxon>
        <taxon>Pierinae</taxon>
        <taxon>Leptosia</taxon>
    </lineage>
</organism>
<comment type="caution">
    <text evidence="8">The sequence shown here is derived from an EMBL/GenBank/DDBJ whole genome shotgun (WGS) entry which is preliminary data.</text>
</comment>
<dbReference type="Proteomes" id="UP001497472">
    <property type="component" value="Unassembled WGS sequence"/>
</dbReference>
<dbReference type="InterPro" id="IPR036259">
    <property type="entry name" value="MFS_trans_sf"/>
</dbReference>
<dbReference type="AlphaFoldDB" id="A0AAV1K249"/>
<feature type="transmembrane region" description="Helical" evidence="6">
    <location>
        <begin position="343"/>
        <end position="362"/>
    </location>
</feature>
<feature type="region of interest" description="Disordered" evidence="5">
    <location>
        <begin position="483"/>
        <end position="508"/>
    </location>
</feature>
<evidence type="ECO:0000256" key="1">
    <source>
        <dbReference type="ARBA" id="ARBA00004141"/>
    </source>
</evidence>
<dbReference type="Gene3D" id="1.20.1250.20">
    <property type="entry name" value="MFS general substrate transporter like domains"/>
    <property type="match status" value="1"/>
</dbReference>
<dbReference type="InterPro" id="IPR005828">
    <property type="entry name" value="MFS_sugar_transport-like"/>
</dbReference>
<proteinExistence type="predicted"/>
<evidence type="ECO:0000259" key="7">
    <source>
        <dbReference type="PROSITE" id="PS50850"/>
    </source>
</evidence>
<dbReference type="InterPro" id="IPR020846">
    <property type="entry name" value="MFS_dom"/>
</dbReference>
<evidence type="ECO:0000313" key="9">
    <source>
        <dbReference type="Proteomes" id="UP001497472"/>
    </source>
</evidence>
<dbReference type="Pfam" id="PF00083">
    <property type="entry name" value="Sugar_tr"/>
    <property type="match status" value="1"/>
</dbReference>
<feature type="transmembrane region" description="Helical" evidence="6">
    <location>
        <begin position="167"/>
        <end position="188"/>
    </location>
</feature>
<feature type="transmembrane region" description="Helical" evidence="6">
    <location>
        <begin position="108"/>
        <end position="126"/>
    </location>
</feature>
<accession>A0AAV1K249</accession>
<keyword evidence="9" id="KW-1185">Reference proteome</keyword>
<feature type="transmembrane region" description="Helical" evidence="6">
    <location>
        <begin position="284"/>
        <end position="303"/>
    </location>
</feature>
<dbReference type="PANTHER" id="PTHR24064">
    <property type="entry name" value="SOLUTE CARRIER FAMILY 22 MEMBER"/>
    <property type="match status" value="1"/>
</dbReference>
<feature type="transmembrane region" description="Helical" evidence="6">
    <location>
        <begin position="76"/>
        <end position="96"/>
    </location>
</feature>
<feature type="transmembrane region" description="Helical" evidence="6">
    <location>
        <begin position="430"/>
        <end position="450"/>
    </location>
</feature>
<evidence type="ECO:0000256" key="6">
    <source>
        <dbReference type="SAM" id="Phobius"/>
    </source>
</evidence>
<evidence type="ECO:0000256" key="5">
    <source>
        <dbReference type="SAM" id="MobiDB-lite"/>
    </source>
</evidence>
<feature type="transmembrane region" description="Helical" evidence="6">
    <location>
        <begin position="402"/>
        <end position="424"/>
    </location>
</feature>
<dbReference type="GO" id="GO:0016020">
    <property type="term" value="C:membrane"/>
    <property type="evidence" value="ECO:0007669"/>
    <property type="project" value="UniProtKB-SubCell"/>
</dbReference>
<dbReference type="PROSITE" id="PS50850">
    <property type="entry name" value="MFS"/>
    <property type="match status" value="1"/>
</dbReference>
<dbReference type="SUPFAM" id="SSF103473">
    <property type="entry name" value="MFS general substrate transporter"/>
    <property type="match status" value="1"/>
</dbReference>
<feature type="transmembrane region" description="Helical" evidence="6">
    <location>
        <begin position="368"/>
        <end position="390"/>
    </location>
</feature>
<protein>
    <recommendedName>
        <fullName evidence="7">Major facilitator superfamily (MFS) profile domain-containing protein</fullName>
    </recommendedName>
</protein>
<sequence>MQMCWVNGVDIEGSVAHWNSTGVIEAIPITETGKLHKCLIYTENNTTSGCSKWVFDTTYRESSRGMQWNLVCEDTWKGALVQTFYMLGVFAGAIILGRLADKVGRKTVFCWSALLQLLLGVIVAFVPDYWPYMVFTFFYGMFGSAGAFIPAFVLTMEIVGPSKRTKCSVVFHCCFSAGMICVAVWGSLVDDKTVLQIVYGLHSCILIPHIWIMDESPRWLWAQGQTREAVKIVQKALKFNKSDVVLDTAEYLSKAKQEAAEKEISETKVAAGTLDLFKTSHLRTMSVIMCLCWFANSLVYYGLTLSSGKMEGNPYLIIAIFGLVDIPSYVVVFYFLDVWGRRSFISIAMLIGGGACIVAAFLPAGRIITTVIVVIGKLFIAASFAIAYNYSCELFPTVLRNTALGLGSMFARLSGALTPLITLLESFDAKIPAITFGLFAVVSGFLCLFLPETMNKPLPESIADGEKFGKGDTWFSSCFGRSDKSYGEGDEEAAESMVPPQTAAAPRN</sequence>
<feature type="transmembrane region" description="Helical" evidence="6">
    <location>
        <begin position="132"/>
        <end position="155"/>
    </location>
</feature>
<keyword evidence="2 6" id="KW-0812">Transmembrane</keyword>
<feature type="transmembrane region" description="Helical" evidence="6">
    <location>
        <begin position="194"/>
        <end position="212"/>
    </location>
</feature>
<evidence type="ECO:0000256" key="3">
    <source>
        <dbReference type="ARBA" id="ARBA00022989"/>
    </source>
</evidence>
<reference evidence="8 9" key="1">
    <citation type="submission" date="2023-11" db="EMBL/GenBank/DDBJ databases">
        <authorList>
            <person name="Okamura Y."/>
        </authorList>
    </citation>
    <scope>NUCLEOTIDE SEQUENCE [LARGE SCALE GENOMIC DNA]</scope>
</reference>
<feature type="domain" description="Major facilitator superfamily (MFS) profile" evidence="7">
    <location>
        <begin position="1"/>
        <end position="455"/>
    </location>
</feature>
<dbReference type="GO" id="GO:0022857">
    <property type="term" value="F:transmembrane transporter activity"/>
    <property type="evidence" value="ECO:0007669"/>
    <property type="project" value="InterPro"/>
</dbReference>
<name>A0AAV1K249_9NEOP</name>